<dbReference type="GO" id="GO:0016747">
    <property type="term" value="F:acyltransferase activity, transferring groups other than amino-acyl groups"/>
    <property type="evidence" value="ECO:0007669"/>
    <property type="project" value="InterPro"/>
</dbReference>
<feature type="transmembrane region" description="Helical" evidence="2">
    <location>
        <begin position="746"/>
        <end position="769"/>
    </location>
</feature>
<evidence type="ECO:0000313" key="5">
    <source>
        <dbReference type="Proteomes" id="UP000701801"/>
    </source>
</evidence>
<feature type="transmembrane region" description="Helical" evidence="2">
    <location>
        <begin position="921"/>
        <end position="944"/>
    </location>
</feature>
<feature type="region of interest" description="Disordered" evidence="1">
    <location>
        <begin position="1"/>
        <end position="25"/>
    </location>
</feature>
<dbReference type="AlphaFoldDB" id="A0A9N9Q763"/>
<feature type="transmembrane region" description="Helical" evidence="2">
    <location>
        <begin position="594"/>
        <end position="613"/>
    </location>
</feature>
<keyword evidence="2" id="KW-0472">Membrane</keyword>
<feature type="domain" description="Acyltransferase 3" evidence="3">
    <location>
        <begin position="540"/>
        <end position="909"/>
    </location>
</feature>
<dbReference type="Proteomes" id="UP000701801">
    <property type="component" value="Unassembled WGS sequence"/>
</dbReference>
<evidence type="ECO:0000313" key="4">
    <source>
        <dbReference type="EMBL" id="CAG8977669.1"/>
    </source>
</evidence>
<dbReference type="PANTHER" id="PTHR37848:SF1">
    <property type="entry name" value="SUN DOMAIN-CONTAINING PROTEIN"/>
    <property type="match status" value="1"/>
</dbReference>
<feature type="transmembrane region" description="Helical" evidence="2">
    <location>
        <begin position="289"/>
        <end position="307"/>
    </location>
</feature>
<feature type="transmembrane region" description="Helical" evidence="2">
    <location>
        <begin position="644"/>
        <end position="668"/>
    </location>
</feature>
<sequence>MATKKGNPKKGMADPPAGTYRDAPEYAETASMSSAVLMNVVESFPDEDLPAYEDTPSQSSHLLWAAPVTGPSIASINNIIYRPDYLPPDPVFSSHDKSRSEYRTNLPNYSTEPGALAFMIKDQAKYAPGYYVRVCGTHTQTARRNNKDERTTVTDFDFKLSLADMILPQSYVAGVTPGELEFLPDNRRGYRGTRFPSLSPAVAPIDGVDSLTAWCEHYVANTSSIKSFTLKREVRWHMTERLERLIRSAVSETNYRGHVSVTFPTTHTSLIVYSPGKINQWRMTTWIRWFFYLSCLWIIAWPILFLITARYEVVKSVWYYWSDELTPLRGRSRMMELDWYQKWYLAIKRAARSRVGDRDAVLSEDFLLASIAAEQPNRMNGGVDPAPVANTGNAIADGALNFLGHGIRVASEINRPVLNLSRNASGSPAAGVQYSPRVNQGSYFVTVSLGGRGYNLGGSVRVLRGRNKTTSLGCASTLMPQSPPKAKEKEERNLENGLLESTSSACAPSKPLQLVKSAIEILKPSILTRGPRKQIHATSYLDGMRGFAAFLMYLDHNQSWARIGVPEDSALILENAWGYNGRYYFACLPGIRTFFTGGHFALAVFYVISGFVLTRKPLSYIHAGEYKKLFDNVGSALFRRWLRLFLPAFVTTFLYISSWHIFGIWTYYPRHKETYWKEFRSWYRELLNYGFVFGKGGLAINTDLFSYNYHVWIVPTAFRGSIIVLTLVFAFARCTRNARILCTLPVLLYFLYIIDGWPYSCFISGMLLADFHQLSIHNTLPFPTLMAKLQPHKNKLAHAALLISMYLGGVPTYNADVENLQKSPGWHFLSLFRSKSLISYQWFYLFWAATILLHATPHISWLKRFFETRFCQYLGRNSYSLYLVHGPLMWVFADRIYALVGWERRGQLMNWYNKFPLWKGGVFGLELAFLIPQLLVVLPVTLWASEVVTKGVDRPIVTFTKWLYGNCVDKNW</sequence>
<keyword evidence="5" id="KW-1185">Reference proteome</keyword>
<feature type="transmembrane region" description="Helical" evidence="2">
    <location>
        <begin position="712"/>
        <end position="734"/>
    </location>
</feature>
<keyword evidence="2" id="KW-0812">Transmembrane</keyword>
<dbReference type="OrthoDB" id="203796at2759"/>
<proteinExistence type="predicted"/>
<reference evidence="4" key="1">
    <citation type="submission" date="2021-07" db="EMBL/GenBank/DDBJ databases">
        <authorList>
            <person name="Durling M."/>
        </authorList>
    </citation>
    <scope>NUCLEOTIDE SEQUENCE</scope>
</reference>
<gene>
    <name evidence="4" type="ORF">HYALB_00006619</name>
</gene>
<evidence type="ECO:0000259" key="3">
    <source>
        <dbReference type="Pfam" id="PF01757"/>
    </source>
</evidence>
<organism evidence="4 5">
    <name type="scientific">Hymenoscyphus albidus</name>
    <dbReference type="NCBI Taxonomy" id="595503"/>
    <lineage>
        <taxon>Eukaryota</taxon>
        <taxon>Fungi</taxon>
        <taxon>Dikarya</taxon>
        <taxon>Ascomycota</taxon>
        <taxon>Pezizomycotina</taxon>
        <taxon>Leotiomycetes</taxon>
        <taxon>Helotiales</taxon>
        <taxon>Helotiaceae</taxon>
        <taxon>Hymenoscyphus</taxon>
    </lineage>
</organism>
<dbReference type="InterPro" id="IPR002656">
    <property type="entry name" value="Acyl_transf_3_dom"/>
</dbReference>
<evidence type="ECO:0000256" key="2">
    <source>
        <dbReference type="SAM" id="Phobius"/>
    </source>
</evidence>
<keyword evidence="2" id="KW-1133">Transmembrane helix</keyword>
<dbReference type="EMBL" id="CAJVRM010000228">
    <property type="protein sequence ID" value="CAG8977669.1"/>
    <property type="molecule type" value="Genomic_DNA"/>
</dbReference>
<dbReference type="Pfam" id="PF01757">
    <property type="entry name" value="Acyl_transf_3"/>
    <property type="match status" value="1"/>
</dbReference>
<name>A0A9N9Q763_9HELO</name>
<accession>A0A9N9Q763</accession>
<evidence type="ECO:0000256" key="1">
    <source>
        <dbReference type="SAM" id="MobiDB-lite"/>
    </source>
</evidence>
<feature type="transmembrane region" description="Helical" evidence="2">
    <location>
        <begin position="837"/>
        <end position="859"/>
    </location>
</feature>
<comment type="caution">
    <text evidence="4">The sequence shown here is derived from an EMBL/GenBank/DDBJ whole genome shotgun (WGS) entry which is preliminary data.</text>
</comment>
<dbReference type="PANTHER" id="PTHR37848">
    <property type="entry name" value="EXPRESSED PROTEIN"/>
    <property type="match status" value="1"/>
</dbReference>
<protein>
    <recommendedName>
        <fullName evidence="3">Acyltransferase 3 domain-containing protein</fullName>
    </recommendedName>
</protein>
<feature type="transmembrane region" description="Helical" evidence="2">
    <location>
        <begin position="879"/>
        <end position="900"/>
    </location>
</feature>